<protein>
    <recommendedName>
        <fullName evidence="2">Restriction endonuclease type IV Mrr domain-containing protein</fullName>
    </recommendedName>
</protein>
<dbReference type="InterPro" id="IPR011335">
    <property type="entry name" value="Restrct_endonuc-II-like"/>
</dbReference>
<dbReference type="Proteomes" id="UP000244920">
    <property type="component" value="Chromosome"/>
</dbReference>
<keyword evidence="1" id="KW-0175">Coiled coil</keyword>
<evidence type="ECO:0000256" key="1">
    <source>
        <dbReference type="SAM" id="Coils"/>
    </source>
</evidence>
<dbReference type="AlphaFoldDB" id="A0A2U8FKB3"/>
<evidence type="ECO:0000313" key="3">
    <source>
        <dbReference type="EMBL" id="AWI51373.1"/>
    </source>
</evidence>
<gene>
    <name evidence="3" type="ORF">DDU33_07685</name>
</gene>
<feature type="coiled-coil region" evidence="1">
    <location>
        <begin position="47"/>
        <end position="114"/>
    </location>
</feature>
<evidence type="ECO:0000313" key="4">
    <source>
        <dbReference type="Proteomes" id="UP000244920"/>
    </source>
</evidence>
<keyword evidence="4" id="KW-1185">Reference proteome</keyword>
<dbReference type="GO" id="GO:0003677">
    <property type="term" value="F:DNA binding"/>
    <property type="evidence" value="ECO:0007669"/>
    <property type="project" value="InterPro"/>
</dbReference>
<proteinExistence type="predicted"/>
<dbReference type="GO" id="GO:0009307">
    <property type="term" value="P:DNA restriction-modification system"/>
    <property type="evidence" value="ECO:0007669"/>
    <property type="project" value="InterPro"/>
</dbReference>
<accession>A0A2U8FKB3</accession>
<feature type="domain" description="Restriction endonuclease type IV Mrr" evidence="2">
    <location>
        <begin position="263"/>
        <end position="366"/>
    </location>
</feature>
<evidence type="ECO:0000259" key="2">
    <source>
        <dbReference type="Pfam" id="PF04471"/>
    </source>
</evidence>
<dbReference type="KEGG" id="apor:DDU33_07685"/>
<dbReference type="SUPFAM" id="SSF52980">
    <property type="entry name" value="Restriction endonuclease-like"/>
    <property type="match status" value="1"/>
</dbReference>
<feature type="coiled-coil region" evidence="1">
    <location>
        <begin position="162"/>
        <end position="189"/>
    </location>
</feature>
<dbReference type="EMBL" id="CP029206">
    <property type="protein sequence ID" value="AWI51373.1"/>
    <property type="molecule type" value="Genomic_DNA"/>
</dbReference>
<name>A0A2U8FKB3_9PAST</name>
<dbReference type="Pfam" id="PF04471">
    <property type="entry name" value="Mrr_cat"/>
    <property type="match status" value="1"/>
</dbReference>
<dbReference type="Gene3D" id="3.40.1350.10">
    <property type="match status" value="1"/>
</dbReference>
<organism evidence="3 4">
    <name type="scientific">Actinobacillus porcitonsillarum</name>
    <dbReference type="NCBI Taxonomy" id="189834"/>
    <lineage>
        <taxon>Bacteria</taxon>
        <taxon>Pseudomonadati</taxon>
        <taxon>Pseudomonadota</taxon>
        <taxon>Gammaproteobacteria</taxon>
        <taxon>Pasteurellales</taxon>
        <taxon>Pasteurellaceae</taxon>
        <taxon>Actinobacillus</taxon>
    </lineage>
</organism>
<dbReference type="GO" id="GO:0004519">
    <property type="term" value="F:endonuclease activity"/>
    <property type="evidence" value="ECO:0007669"/>
    <property type="project" value="InterPro"/>
</dbReference>
<dbReference type="InterPro" id="IPR007560">
    <property type="entry name" value="Restrct_endonuc_IV_Mrr"/>
</dbReference>
<dbReference type="InterPro" id="IPR011856">
    <property type="entry name" value="tRNA_endonuc-like_dom_sf"/>
</dbReference>
<reference evidence="4" key="1">
    <citation type="submission" date="2018-05" db="EMBL/GenBank/DDBJ databases">
        <title>Complete genome sequence of Actinobacillus porcitonsillarum reference strain 9953L55 (CCUG 46996).</title>
        <authorList>
            <person name="Dona V."/>
            <person name="Perreten V."/>
        </authorList>
    </citation>
    <scope>NUCLEOTIDE SEQUENCE [LARGE SCALE GENOMIC DNA]</scope>
    <source>
        <strain evidence="4">9953L55</strain>
    </source>
</reference>
<sequence>MCMEVIIVICIIIVFVLYNTNFDGESKEELRNKIRYLEQKLNGDDFKKLLVQTSREIENRKKEAENEAREIRARGRKYVDSLTQRVTGELELKKLNLQNDINNFEIEKENLIKRNSFLEGLYSSFQESYISGRYWLVEQYIEVVAEKDFAEIEFFKNKKNPAIKASEKLAEIQLERRELLRKYKFLEYQLKTYEEYFPFLLDYQNEILNDEITRDTNYVKSGVDPVNRFLNPEEYSALSTTQKNQLALTRYIQGNLSNKDIGKMYERYLGYFYEKQGYDIQFIGIEKGVEDLGQDLICSKGNEVIVIQAKCWAKNREIRERHIFQLFSTTLLHKMENSNKKAKYTSILYTTAQLSPLARDIADKLKVKYVEYFSLDKGYPMIKCNVGKQGEKIYHLPFDQMYDKVKISGEDEFYAKTVEEAENKGFRRAFKFKGFSS</sequence>